<name>A0A238VNG3_9FLAO</name>
<gene>
    <name evidence="2" type="ORF">SAMN04488111_0757</name>
</gene>
<dbReference type="AlphaFoldDB" id="A0A238VNG3"/>
<keyword evidence="3" id="KW-1185">Reference proteome</keyword>
<accession>A0A238VNG3</accession>
<dbReference type="OrthoDB" id="1201582at2"/>
<feature type="signal peptide" evidence="1">
    <location>
        <begin position="1"/>
        <end position="21"/>
    </location>
</feature>
<sequence>MKHLLFIFLLMFILTSCVKQSDLSKSFDCKTHNLNNLTTITDFKNNFRISIPSDWKTNLYYDNFQSEIFTADTIKQLSETYILDVSFNYGNLNFDDSFHKKTDSLLTNSNLQKIKSNTIQFRNKPAYWYVVKGTKKGFNYHQFNLIVLNSENTYFTANSEIYGDNNIDDRICESISILDKIEFL</sequence>
<evidence type="ECO:0000313" key="2">
    <source>
        <dbReference type="EMBL" id="SNR35704.1"/>
    </source>
</evidence>
<evidence type="ECO:0008006" key="4">
    <source>
        <dbReference type="Google" id="ProtNLM"/>
    </source>
</evidence>
<dbReference type="Proteomes" id="UP000198412">
    <property type="component" value="Unassembled WGS sequence"/>
</dbReference>
<dbReference type="RefSeq" id="WP_141107261.1">
    <property type="nucleotide sequence ID" value="NZ_FZNX01000001.1"/>
</dbReference>
<proteinExistence type="predicted"/>
<feature type="chain" id="PRO_5012353505" description="Lipoprotein" evidence="1">
    <location>
        <begin position="22"/>
        <end position="184"/>
    </location>
</feature>
<reference evidence="3" key="1">
    <citation type="submission" date="2017-06" db="EMBL/GenBank/DDBJ databases">
        <authorList>
            <person name="Varghese N."/>
            <person name="Submissions S."/>
        </authorList>
    </citation>
    <scope>NUCLEOTIDE SEQUENCE [LARGE SCALE GENOMIC DNA]</scope>
    <source>
        <strain evidence="3">DSM 27993</strain>
    </source>
</reference>
<keyword evidence="1" id="KW-0732">Signal</keyword>
<dbReference type="EMBL" id="FZNX01000001">
    <property type="protein sequence ID" value="SNR35704.1"/>
    <property type="molecule type" value="Genomic_DNA"/>
</dbReference>
<evidence type="ECO:0000313" key="3">
    <source>
        <dbReference type="Proteomes" id="UP000198412"/>
    </source>
</evidence>
<evidence type="ECO:0000256" key="1">
    <source>
        <dbReference type="SAM" id="SignalP"/>
    </source>
</evidence>
<dbReference type="PROSITE" id="PS51257">
    <property type="entry name" value="PROKAR_LIPOPROTEIN"/>
    <property type="match status" value="1"/>
</dbReference>
<protein>
    <recommendedName>
        <fullName evidence="4">Lipoprotein</fullName>
    </recommendedName>
</protein>
<organism evidence="2 3">
    <name type="scientific">Lutibacter flavus</name>
    <dbReference type="NCBI Taxonomy" id="691689"/>
    <lineage>
        <taxon>Bacteria</taxon>
        <taxon>Pseudomonadati</taxon>
        <taxon>Bacteroidota</taxon>
        <taxon>Flavobacteriia</taxon>
        <taxon>Flavobacteriales</taxon>
        <taxon>Flavobacteriaceae</taxon>
        <taxon>Lutibacter</taxon>
    </lineage>
</organism>